<dbReference type="InterPro" id="IPR000847">
    <property type="entry name" value="LysR_HTH_N"/>
</dbReference>
<dbReference type="SUPFAM" id="SSF46785">
    <property type="entry name" value="Winged helix' DNA-binding domain"/>
    <property type="match status" value="1"/>
</dbReference>
<evidence type="ECO:0000313" key="8">
    <source>
        <dbReference type="Proteomes" id="UP000292307"/>
    </source>
</evidence>
<evidence type="ECO:0000256" key="3">
    <source>
        <dbReference type="ARBA" id="ARBA00023125"/>
    </source>
</evidence>
<name>A0A411WZD3_9BURK</name>
<dbReference type="InterPro" id="IPR050176">
    <property type="entry name" value="LTTR"/>
</dbReference>
<dbReference type="InterPro" id="IPR036388">
    <property type="entry name" value="WH-like_DNA-bd_sf"/>
</dbReference>
<protein>
    <submittedName>
        <fullName evidence="6 7">Transcriptional regulator ArgP</fullName>
    </submittedName>
</protein>
<reference evidence="6" key="1">
    <citation type="journal article" date="2014" name="Int. J. Syst. Evol. Microbiol.">
        <title>Complete genome sequence of Corynebacterium casei LMG S-19264T (=DSM 44701T), isolated from a smear-ripened cheese.</title>
        <authorList>
            <consortium name="US DOE Joint Genome Institute (JGI-PGF)"/>
            <person name="Walter F."/>
            <person name="Albersmeier A."/>
            <person name="Kalinowski J."/>
            <person name="Ruckert C."/>
        </authorList>
    </citation>
    <scope>NUCLEOTIDE SEQUENCE</scope>
    <source>
        <strain evidence="6">KCTC 12343</strain>
    </source>
</reference>
<gene>
    <name evidence="6" type="primary">iciA</name>
    <name evidence="7" type="ORF">EYF70_15270</name>
    <name evidence="6" type="ORF">GCM10007387_54460</name>
</gene>
<evidence type="ECO:0000256" key="4">
    <source>
        <dbReference type="ARBA" id="ARBA00023163"/>
    </source>
</evidence>
<dbReference type="Proteomes" id="UP000628442">
    <property type="component" value="Unassembled WGS sequence"/>
</dbReference>
<dbReference type="OrthoDB" id="3252676at2"/>
<dbReference type="NCBIfam" id="NF002964">
    <property type="entry name" value="PRK03635.1"/>
    <property type="match status" value="1"/>
</dbReference>
<dbReference type="EMBL" id="CP036401">
    <property type="protein sequence ID" value="QBI02062.1"/>
    <property type="molecule type" value="Genomic_DNA"/>
</dbReference>
<keyword evidence="8" id="KW-1185">Reference proteome</keyword>
<dbReference type="AlphaFoldDB" id="A0A411WZD3"/>
<dbReference type="NCBIfam" id="TIGR03298">
    <property type="entry name" value="argP"/>
    <property type="match status" value="1"/>
</dbReference>
<dbReference type="PANTHER" id="PTHR30579">
    <property type="entry name" value="TRANSCRIPTIONAL REGULATOR"/>
    <property type="match status" value="1"/>
</dbReference>
<dbReference type="RefSeq" id="WP_131146178.1">
    <property type="nucleotide sequence ID" value="NZ_BMWV01000019.1"/>
</dbReference>
<dbReference type="GO" id="GO:0003677">
    <property type="term" value="F:DNA binding"/>
    <property type="evidence" value="ECO:0007669"/>
    <property type="project" value="UniProtKB-KW"/>
</dbReference>
<evidence type="ECO:0000259" key="5">
    <source>
        <dbReference type="PROSITE" id="PS50931"/>
    </source>
</evidence>
<keyword evidence="2" id="KW-0805">Transcription regulation</keyword>
<comment type="similarity">
    <text evidence="1">Belongs to the LysR transcriptional regulatory family.</text>
</comment>
<dbReference type="Gene3D" id="3.40.190.290">
    <property type="match status" value="1"/>
</dbReference>
<proteinExistence type="inferred from homology"/>
<dbReference type="InterPro" id="IPR005119">
    <property type="entry name" value="LysR_subst-bd"/>
</dbReference>
<dbReference type="PANTHER" id="PTHR30579:SF2">
    <property type="entry name" value="HTH-TYPE TRANSCRIPTIONAL REGULATOR ARGP"/>
    <property type="match status" value="1"/>
</dbReference>
<dbReference type="SUPFAM" id="SSF53850">
    <property type="entry name" value="Periplasmic binding protein-like II"/>
    <property type="match status" value="1"/>
</dbReference>
<sequence>MPHLNSAQLAAFAAIVAGGSFEAAGRALHVTASAISQRLKALEDTLGQVLVVRGTPCRATAAGQLLLRHALQVSTLEEELRLRLGMHGAEPARPVRLPVAVNADSLDGWFVEAASACCAHGGIALDLRVEDQGHSAALLRDGEVMAAISASPAATQGCSVEYLGSMRYLALAAPAFCNRYFAAGVDAATLAEAPVLVYNAKDRMQWDFMAAHGGSPDEPPAHFVPSTRAFVELAEQGLGWGMIPEHLAQANVRSGALVEIVADRHIDVGLYWHRWQIASTPLATLSEAVRDAARRHLRAPA</sequence>
<accession>A0A411WZD3</accession>
<feature type="domain" description="HTH lysR-type" evidence="5">
    <location>
        <begin position="4"/>
        <end position="60"/>
    </location>
</feature>
<dbReference type="Pfam" id="PF03466">
    <property type="entry name" value="LysR_substrate"/>
    <property type="match status" value="1"/>
</dbReference>
<reference evidence="6" key="3">
    <citation type="submission" date="2022-12" db="EMBL/GenBank/DDBJ databases">
        <authorList>
            <person name="Sun Q."/>
            <person name="Kim S."/>
        </authorList>
    </citation>
    <scope>NUCLEOTIDE SEQUENCE</scope>
    <source>
        <strain evidence="6">KCTC 12343</strain>
    </source>
</reference>
<dbReference type="EMBL" id="BMWV01000019">
    <property type="protein sequence ID" value="GGY65246.1"/>
    <property type="molecule type" value="Genomic_DNA"/>
</dbReference>
<dbReference type="NCBIfam" id="NF009888">
    <property type="entry name" value="PRK13348.1"/>
    <property type="match status" value="1"/>
</dbReference>
<evidence type="ECO:0000313" key="9">
    <source>
        <dbReference type="Proteomes" id="UP000628442"/>
    </source>
</evidence>
<dbReference type="Proteomes" id="UP000292307">
    <property type="component" value="Chromosome"/>
</dbReference>
<dbReference type="PROSITE" id="PS50931">
    <property type="entry name" value="HTH_LYSR"/>
    <property type="match status" value="1"/>
</dbReference>
<dbReference type="Gene3D" id="1.10.10.10">
    <property type="entry name" value="Winged helix-like DNA-binding domain superfamily/Winged helix DNA-binding domain"/>
    <property type="match status" value="1"/>
</dbReference>
<keyword evidence="3" id="KW-0238">DNA-binding</keyword>
<reference evidence="7 8" key="2">
    <citation type="submission" date="2019-02" db="EMBL/GenBank/DDBJ databases">
        <title>Draft Genome Sequences of Six Type Strains of the Genus Massilia.</title>
        <authorList>
            <person name="Miess H."/>
            <person name="Frediansyhah A."/>
            <person name="Gross H."/>
        </authorList>
    </citation>
    <scope>NUCLEOTIDE SEQUENCE [LARGE SCALE GENOMIC DNA]</scope>
    <source>
        <strain evidence="7 8">DSM 17472</strain>
    </source>
</reference>
<organism evidence="6 9">
    <name type="scientific">Pseudoduganella albidiflava</name>
    <dbReference type="NCBI Taxonomy" id="321983"/>
    <lineage>
        <taxon>Bacteria</taxon>
        <taxon>Pseudomonadati</taxon>
        <taxon>Pseudomonadota</taxon>
        <taxon>Betaproteobacteria</taxon>
        <taxon>Burkholderiales</taxon>
        <taxon>Oxalobacteraceae</taxon>
        <taxon>Telluria group</taxon>
        <taxon>Pseudoduganella</taxon>
    </lineage>
</organism>
<dbReference type="InterPro" id="IPR036390">
    <property type="entry name" value="WH_DNA-bd_sf"/>
</dbReference>
<evidence type="ECO:0000256" key="1">
    <source>
        <dbReference type="ARBA" id="ARBA00009437"/>
    </source>
</evidence>
<evidence type="ECO:0000313" key="6">
    <source>
        <dbReference type="EMBL" id="GGY65246.1"/>
    </source>
</evidence>
<evidence type="ECO:0000256" key="2">
    <source>
        <dbReference type="ARBA" id="ARBA00023015"/>
    </source>
</evidence>
<dbReference type="Pfam" id="PF00126">
    <property type="entry name" value="HTH_1"/>
    <property type="match status" value="1"/>
</dbReference>
<dbReference type="InterPro" id="IPR017685">
    <property type="entry name" value="ArgP"/>
</dbReference>
<keyword evidence="4" id="KW-0804">Transcription</keyword>
<dbReference type="GO" id="GO:0003700">
    <property type="term" value="F:DNA-binding transcription factor activity"/>
    <property type="evidence" value="ECO:0007669"/>
    <property type="project" value="InterPro"/>
</dbReference>
<evidence type="ECO:0000313" key="7">
    <source>
        <dbReference type="EMBL" id="QBI02062.1"/>
    </source>
</evidence>